<evidence type="ECO:0000256" key="2">
    <source>
        <dbReference type="ARBA" id="ARBA00022729"/>
    </source>
</evidence>
<dbReference type="OrthoDB" id="10029630at2759"/>
<keyword evidence="8" id="KW-0862">Zinc</keyword>
<evidence type="ECO:0000313" key="10">
    <source>
        <dbReference type="EMBL" id="JAD04535.1"/>
    </source>
</evidence>
<dbReference type="CDD" id="cd06461">
    <property type="entry name" value="M2_ACE"/>
    <property type="match status" value="1"/>
</dbReference>
<evidence type="ECO:0000256" key="7">
    <source>
        <dbReference type="PROSITE-ProRule" id="PRU01355"/>
    </source>
</evidence>
<dbReference type="SUPFAM" id="SSF55486">
    <property type="entry name" value="Metalloproteases ('zincins'), catalytic domain"/>
    <property type="match status" value="1"/>
</dbReference>
<dbReference type="AlphaFoldDB" id="A0A0A1X184"/>
<keyword evidence="8" id="KW-0482">Metalloprotease</keyword>
<keyword evidence="8" id="KW-0645">Protease</keyword>
<feature type="glycosylation site" description="N-linked (GlcNAc...) (complex) asparagine" evidence="5">
    <location>
        <position position="95"/>
    </location>
</feature>
<feature type="glycosylation site" description="N-linked (GlcNAc...) (complex) asparagine" evidence="5">
    <location>
        <position position="76"/>
    </location>
</feature>
<accession>A0A0A1X184</accession>
<feature type="disulfide bond" evidence="6 7">
    <location>
        <begin position="138"/>
        <end position="146"/>
    </location>
</feature>
<keyword evidence="3 6" id="KW-1015">Disulfide bond</keyword>
<keyword evidence="4 5" id="KW-0325">Glycoprotein</keyword>
<dbReference type="GO" id="GO:0005886">
    <property type="term" value="C:plasma membrane"/>
    <property type="evidence" value="ECO:0007669"/>
    <property type="project" value="TreeGrafter"/>
</dbReference>
<sequence>MKSLLYTAFLLHCLLHTSRSAENSTEVLMKFLANANQKLASLYNREVFANWQLEVKGPNDLYALLQSELTGEEIMNYLQSIAPKCAKFKRLNIGNPQQQRELAQIPETGYEALSPADLKLMYIVTKNMGDIYKNTKLCAYHDRKQCNLTLIPAVQNILHNSNDVAEIEYYWIEWRRRTGMPAKQDFVSFVELYRKTAQLNGFSKPSEFWFKDLEEDSAQTATLLEGFMQRLKPLFQEFHAHVRGQLRKLYGEELIPRGKPYPQNLAEIFIGNAFRRADPEWYIEFPYPEVGMPNITAGLLRRGLNNPQRVFWNVAEYFRSMGMKQMEDTFWSNNARPKADLDEESMRCWHKAWKFYGIKRVNFSYCPLVDEERFFNMFEALADVYYYRAYEQQPTLFAEEPFPNFSDALGKMFSLSASSPRYLEKLKVLERGVVSKELRINRLYWQGLRTIFLLPVFYVLDRYRVDVLDDRLNISDNCAYWQLTTDFTGAEPPVNRSNEDFDAPAKLLIEVDDQYTSQIMSTVLQYQLYQHFCEMTGQYKPNDKNYPLDLCDLSNQRKIGPIVMEAMSLGSSKSYKDILQIMTKESSINMDGLLTYFQPLYEWLVEQNRLDGVEIGWEPTTKCS</sequence>
<dbReference type="EMBL" id="GBXI01009757">
    <property type="protein sequence ID" value="JAD04535.1"/>
    <property type="molecule type" value="Transcribed_RNA"/>
</dbReference>
<dbReference type="PRINTS" id="PR00791">
    <property type="entry name" value="PEPDIPTASEA"/>
</dbReference>
<reference evidence="10" key="1">
    <citation type="submission" date="2014-11" db="EMBL/GenBank/DDBJ databases">
        <authorList>
            <person name="Geib S."/>
        </authorList>
    </citation>
    <scope>NUCLEOTIDE SEQUENCE</scope>
</reference>
<dbReference type="PANTHER" id="PTHR10514:SF44">
    <property type="entry name" value="ANGIOTENSIN-CONVERTING ENZYME-RELATED"/>
    <property type="match status" value="1"/>
</dbReference>
<dbReference type="EC" id="3.4.-.-" evidence="8"/>
<keyword evidence="2 9" id="KW-0732">Signal</keyword>
<keyword evidence="8" id="KW-0479">Metal-binding</keyword>
<feature type="chain" id="PRO_5001994417" description="Angiotensin-converting enzyme" evidence="9">
    <location>
        <begin position="21"/>
        <end position="624"/>
    </location>
</feature>
<dbReference type="GO" id="GO:0046872">
    <property type="term" value="F:metal ion binding"/>
    <property type="evidence" value="ECO:0007669"/>
    <property type="project" value="UniProtKB-KW"/>
</dbReference>
<evidence type="ECO:0000256" key="1">
    <source>
        <dbReference type="ARBA" id="ARBA00008139"/>
    </source>
</evidence>
<name>A0A0A1X184_ZEUCU</name>
<feature type="disulfide bond" evidence="6 7">
    <location>
        <begin position="348"/>
        <end position="366"/>
    </location>
</feature>
<dbReference type="Pfam" id="PF01401">
    <property type="entry name" value="Peptidase_M2"/>
    <property type="match status" value="1"/>
</dbReference>
<proteinExistence type="inferred from homology"/>
<dbReference type="GO" id="GO:0004180">
    <property type="term" value="F:carboxypeptidase activity"/>
    <property type="evidence" value="ECO:0007669"/>
    <property type="project" value="UniProtKB-KW"/>
</dbReference>
<dbReference type="InterPro" id="IPR001548">
    <property type="entry name" value="Peptidase_M2"/>
</dbReference>
<feature type="disulfide bond" evidence="6 7">
    <location>
        <begin position="533"/>
        <end position="551"/>
    </location>
</feature>
<evidence type="ECO:0000256" key="5">
    <source>
        <dbReference type="PIRSR" id="PIRSR601548-10"/>
    </source>
</evidence>
<dbReference type="GeneID" id="105211465"/>
<keyword evidence="8" id="KW-0121">Carboxypeptidase</keyword>
<comment type="similarity">
    <text evidence="1 7 8">Belongs to the peptidase M2 family.</text>
</comment>
<dbReference type="GO" id="GO:0008241">
    <property type="term" value="F:peptidyl-dipeptidase activity"/>
    <property type="evidence" value="ECO:0007669"/>
    <property type="project" value="InterPro"/>
</dbReference>
<evidence type="ECO:0000256" key="9">
    <source>
        <dbReference type="SAM" id="SignalP"/>
    </source>
</evidence>
<protein>
    <recommendedName>
        <fullName evidence="8">Angiotensin-converting enzyme</fullName>
        <ecNumber evidence="8">3.4.-.-</ecNumber>
    </recommendedName>
</protein>
<dbReference type="PANTHER" id="PTHR10514">
    <property type="entry name" value="ANGIOTENSIN-CONVERTING ENZYME"/>
    <property type="match status" value="1"/>
</dbReference>
<dbReference type="PROSITE" id="PS52011">
    <property type="entry name" value="PEPTIDASE_M2"/>
    <property type="match status" value="1"/>
</dbReference>
<evidence type="ECO:0000256" key="3">
    <source>
        <dbReference type="ARBA" id="ARBA00023157"/>
    </source>
</evidence>
<dbReference type="GO" id="GO:0006508">
    <property type="term" value="P:proteolysis"/>
    <property type="evidence" value="ECO:0007669"/>
    <property type="project" value="UniProtKB-KW"/>
</dbReference>
<reference evidence="10" key="2">
    <citation type="journal article" date="2015" name="Gigascience">
        <title>Reconstructing a comprehensive transcriptome assembly of a white-pupal translocated strain of the pest fruit fly Bactrocera cucurbitae.</title>
        <authorList>
            <person name="Sim S.B."/>
            <person name="Calla B."/>
            <person name="Hall B."/>
            <person name="DeRego T."/>
            <person name="Geib S.M."/>
        </authorList>
    </citation>
    <scope>NUCLEOTIDE SEQUENCE</scope>
</reference>
<gene>
    <name evidence="10" type="primary">ACE</name>
    <name evidence="10" type="ORF">g.16891</name>
</gene>
<keyword evidence="8" id="KW-0378">Hydrolase</keyword>
<organism evidence="10">
    <name type="scientific">Zeugodacus cucurbitae</name>
    <name type="common">Melon fruit fly</name>
    <name type="synonym">Bactrocera cucurbitae</name>
    <dbReference type="NCBI Taxonomy" id="28588"/>
    <lineage>
        <taxon>Eukaryota</taxon>
        <taxon>Metazoa</taxon>
        <taxon>Ecdysozoa</taxon>
        <taxon>Arthropoda</taxon>
        <taxon>Hexapoda</taxon>
        <taxon>Insecta</taxon>
        <taxon>Pterygota</taxon>
        <taxon>Neoptera</taxon>
        <taxon>Endopterygota</taxon>
        <taxon>Diptera</taxon>
        <taxon>Brachycera</taxon>
        <taxon>Muscomorpha</taxon>
        <taxon>Tephritoidea</taxon>
        <taxon>Tephritidae</taxon>
        <taxon>Zeugodacus</taxon>
        <taxon>Zeugodacus</taxon>
    </lineage>
</organism>
<evidence type="ECO:0000256" key="6">
    <source>
        <dbReference type="PIRSR" id="PIRSR601548-4"/>
    </source>
</evidence>
<dbReference type="GO" id="GO:0008237">
    <property type="term" value="F:metallopeptidase activity"/>
    <property type="evidence" value="ECO:0007669"/>
    <property type="project" value="UniProtKB-KW"/>
</dbReference>
<evidence type="ECO:0000256" key="8">
    <source>
        <dbReference type="RuleBase" id="RU361144"/>
    </source>
</evidence>
<dbReference type="GO" id="GO:0005615">
    <property type="term" value="C:extracellular space"/>
    <property type="evidence" value="ECO:0007669"/>
    <property type="project" value="TreeGrafter"/>
</dbReference>
<comment type="cofactor">
    <cofactor evidence="8">
        <name>Zn(2+)</name>
        <dbReference type="ChEBI" id="CHEBI:29105"/>
    </cofactor>
    <text evidence="8">Binds 1 zinc ion per subunit.</text>
</comment>
<evidence type="ECO:0000256" key="4">
    <source>
        <dbReference type="ARBA" id="ARBA00023180"/>
    </source>
</evidence>
<feature type="signal peptide" evidence="9">
    <location>
        <begin position="1"/>
        <end position="20"/>
    </location>
</feature>